<keyword evidence="3 5" id="KW-0863">Zinc-finger</keyword>
<evidence type="ECO:0000256" key="3">
    <source>
        <dbReference type="ARBA" id="ARBA00022771"/>
    </source>
</evidence>
<evidence type="ECO:0000313" key="8">
    <source>
        <dbReference type="EMBL" id="KOB76844.1"/>
    </source>
</evidence>
<feature type="coiled-coil region" evidence="6">
    <location>
        <begin position="70"/>
        <end position="100"/>
    </location>
</feature>
<dbReference type="GO" id="GO:0008270">
    <property type="term" value="F:zinc ion binding"/>
    <property type="evidence" value="ECO:0007669"/>
    <property type="project" value="UniProtKB-KW"/>
</dbReference>
<dbReference type="AlphaFoldDB" id="A0A0L7LNB2"/>
<name>A0A0L7LNB2_OPEBR</name>
<sequence>MEDSPGLPQQICHRCMSHITCFLPFLKLCKESSAQWNDLSERLIDISIQTKATTAFIFVTDNRVRTVVERRRAKEKNLDLKNVIMRLNRLRKETKQTRQTFRKPLEDVDSIYQSRAKLFTCPECDSKYRNLSKINLHLSNQNKILCGHCYKIVNLKTFGEHLETHSVSFFGCDVCSLPFEDKEQLEKHKNVHKGRNMCAECKRTFRTADILTLHVHRRHKADFCNNCNRKFSNRICLYKHRNKCKSNATKHYICDYCAKEFNYRSVIKSHITLIHLKQLMHQCEQCGKQFNSACHLEEHYETHDVILDRYVCQYCDGKIYRTSGGYRRHMRQKHYSVNPELKGEAKYSCDACMRSFISEKNLNNHLKAKKHKCQELGSKNTRVQKKE</sequence>
<dbReference type="InterPro" id="IPR036236">
    <property type="entry name" value="Znf_C2H2_sf"/>
</dbReference>
<feature type="domain" description="C2H2-type" evidence="7">
    <location>
        <begin position="281"/>
        <end position="303"/>
    </location>
</feature>
<dbReference type="EMBL" id="JTDY01000510">
    <property type="protein sequence ID" value="KOB76844.1"/>
    <property type="molecule type" value="Genomic_DNA"/>
</dbReference>
<dbReference type="Proteomes" id="UP000037510">
    <property type="component" value="Unassembled WGS sequence"/>
</dbReference>
<dbReference type="GO" id="GO:0043565">
    <property type="term" value="F:sequence-specific DNA binding"/>
    <property type="evidence" value="ECO:0007669"/>
    <property type="project" value="TreeGrafter"/>
</dbReference>
<organism evidence="8 9">
    <name type="scientific">Operophtera brumata</name>
    <name type="common">Winter moth</name>
    <name type="synonym">Phalaena brumata</name>
    <dbReference type="NCBI Taxonomy" id="104452"/>
    <lineage>
        <taxon>Eukaryota</taxon>
        <taxon>Metazoa</taxon>
        <taxon>Ecdysozoa</taxon>
        <taxon>Arthropoda</taxon>
        <taxon>Hexapoda</taxon>
        <taxon>Insecta</taxon>
        <taxon>Pterygota</taxon>
        <taxon>Neoptera</taxon>
        <taxon>Endopterygota</taxon>
        <taxon>Lepidoptera</taxon>
        <taxon>Glossata</taxon>
        <taxon>Ditrysia</taxon>
        <taxon>Geometroidea</taxon>
        <taxon>Geometridae</taxon>
        <taxon>Larentiinae</taxon>
        <taxon>Operophtera</taxon>
    </lineage>
</organism>
<dbReference type="STRING" id="104452.A0A0L7LNB2"/>
<keyword evidence="2" id="KW-0677">Repeat</keyword>
<feature type="domain" description="C2H2-type" evidence="7">
    <location>
        <begin position="170"/>
        <end position="197"/>
    </location>
</feature>
<keyword evidence="6" id="KW-0175">Coiled coil</keyword>
<evidence type="ECO:0000313" key="9">
    <source>
        <dbReference type="Proteomes" id="UP000037510"/>
    </source>
</evidence>
<dbReference type="SMART" id="SM00355">
    <property type="entry name" value="ZnF_C2H2"/>
    <property type="match status" value="8"/>
</dbReference>
<accession>A0A0L7LNB2</accession>
<reference evidence="8 9" key="1">
    <citation type="journal article" date="2015" name="Genome Biol. Evol.">
        <title>The genome of winter moth (Operophtera brumata) provides a genomic perspective on sexual dimorphism and phenology.</title>
        <authorList>
            <person name="Derks M.F."/>
            <person name="Smit S."/>
            <person name="Salis L."/>
            <person name="Schijlen E."/>
            <person name="Bossers A."/>
            <person name="Mateman C."/>
            <person name="Pijl A.S."/>
            <person name="de Ridder D."/>
            <person name="Groenen M.A."/>
            <person name="Visser M.E."/>
            <person name="Megens H.J."/>
        </authorList>
    </citation>
    <scope>NUCLEOTIDE SEQUENCE [LARGE SCALE GENOMIC DNA]</scope>
    <source>
        <strain evidence="8">WM2013NL</strain>
        <tissue evidence="8">Head and thorax</tissue>
    </source>
</reference>
<evidence type="ECO:0000259" key="7">
    <source>
        <dbReference type="PROSITE" id="PS50157"/>
    </source>
</evidence>
<feature type="domain" description="C2H2-type" evidence="7">
    <location>
        <begin position="252"/>
        <end position="275"/>
    </location>
</feature>
<dbReference type="PROSITE" id="PS50157">
    <property type="entry name" value="ZINC_FINGER_C2H2_2"/>
    <property type="match status" value="4"/>
</dbReference>
<dbReference type="Pfam" id="PF00096">
    <property type="entry name" value="zf-C2H2"/>
    <property type="match status" value="1"/>
</dbReference>
<dbReference type="PANTHER" id="PTHR24408">
    <property type="entry name" value="ZINC FINGER PROTEIN"/>
    <property type="match status" value="1"/>
</dbReference>
<dbReference type="Pfam" id="PF12874">
    <property type="entry name" value="zf-met"/>
    <property type="match status" value="1"/>
</dbReference>
<keyword evidence="4" id="KW-0862">Zinc</keyword>
<comment type="caution">
    <text evidence="8">The sequence shown here is derived from an EMBL/GenBank/DDBJ whole genome shotgun (WGS) entry which is preliminary data.</text>
</comment>
<protein>
    <submittedName>
        <fullName evidence="8">Putative zinc finger protein 91</fullName>
    </submittedName>
</protein>
<dbReference type="PANTHER" id="PTHR24408:SF58">
    <property type="entry name" value="TRANSCRIPTION FACTOR (TFIIIA), PUTATIVE (AFU_ORTHOLOGUE AFUA_1G05150)-RELATED"/>
    <property type="match status" value="1"/>
</dbReference>
<dbReference type="InterPro" id="IPR013087">
    <property type="entry name" value="Znf_C2H2_type"/>
</dbReference>
<evidence type="ECO:0000256" key="4">
    <source>
        <dbReference type="ARBA" id="ARBA00022833"/>
    </source>
</evidence>
<keyword evidence="1" id="KW-0479">Metal-binding</keyword>
<dbReference type="PROSITE" id="PS00028">
    <property type="entry name" value="ZINC_FINGER_C2H2_1"/>
    <property type="match status" value="5"/>
</dbReference>
<keyword evidence="9" id="KW-1185">Reference proteome</keyword>
<evidence type="ECO:0000256" key="2">
    <source>
        <dbReference type="ARBA" id="ARBA00022737"/>
    </source>
</evidence>
<dbReference type="Gene3D" id="3.30.160.60">
    <property type="entry name" value="Classic Zinc Finger"/>
    <property type="match status" value="4"/>
</dbReference>
<evidence type="ECO:0000256" key="5">
    <source>
        <dbReference type="PROSITE-ProRule" id="PRU00042"/>
    </source>
</evidence>
<evidence type="ECO:0000256" key="1">
    <source>
        <dbReference type="ARBA" id="ARBA00022723"/>
    </source>
</evidence>
<feature type="domain" description="C2H2-type" evidence="7">
    <location>
        <begin position="347"/>
        <end position="376"/>
    </location>
</feature>
<proteinExistence type="predicted"/>
<evidence type="ECO:0000256" key="6">
    <source>
        <dbReference type="SAM" id="Coils"/>
    </source>
</evidence>
<dbReference type="GO" id="GO:0005634">
    <property type="term" value="C:nucleus"/>
    <property type="evidence" value="ECO:0007669"/>
    <property type="project" value="TreeGrafter"/>
</dbReference>
<dbReference type="GO" id="GO:0000981">
    <property type="term" value="F:DNA-binding transcription factor activity, RNA polymerase II-specific"/>
    <property type="evidence" value="ECO:0007669"/>
    <property type="project" value="TreeGrafter"/>
</dbReference>
<gene>
    <name evidence="8" type="ORF">OBRU01_05334</name>
</gene>
<dbReference type="SUPFAM" id="SSF57667">
    <property type="entry name" value="beta-beta-alpha zinc fingers"/>
    <property type="match status" value="3"/>
</dbReference>